<dbReference type="EMBL" id="JYDT01000052">
    <property type="protein sequence ID" value="KRY87677.1"/>
    <property type="molecule type" value="Genomic_DNA"/>
</dbReference>
<evidence type="ECO:0000313" key="1">
    <source>
        <dbReference type="EMBL" id="KRY87677.1"/>
    </source>
</evidence>
<name>A0A0V1FNS3_TRIPS</name>
<reference evidence="1 2" key="1">
    <citation type="submission" date="2015-01" db="EMBL/GenBank/DDBJ databases">
        <title>Evolution of Trichinella species and genotypes.</title>
        <authorList>
            <person name="Korhonen P.K."/>
            <person name="Edoardo P."/>
            <person name="Giuseppe L.R."/>
            <person name="Gasser R.B."/>
        </authorList>
    </citation>
    <scope>NUCLEOTIDE SEQUENCE [LARGE SCALE GENOMIC DNA]</scope>
    <source>
        <strain evidence="1">ISS470</strain>
    </source>
</reference>
<dbReference type="AlphaFoldDB" id="A0A0V1FNS3"/>
<gene>
    <name evidence="1" type="ORF">T4D_1983</name>
</gene>
<proteinExistence type="predicted"/>
<accession>A0A0V1FNS3</accession>
<dbReference type="OrthoDB" id="10324703at2759"/>
<dbReference type="Proteomes" id="UP000054995">
    <property type="component" value="Unassembled WGS sequence"/>
</dbReference>
<sequence>MYVYGFLVTEHIEGKVACFDQFTSIIIVFSFDGGVFCHFISANMKMIIFTLDRFACKRSVYYDLRQMLFPQLRCTRKESCAQYKHLYNLVKMKKALQRGRHFSSKICWENFVKKKRQSSKVDMNETACFRNWQFCGNEAAILQLLSDKTLSSSMPGLGLPADSCFDSDAFQFCAVSRLSATPFRSAIIFSRRFHFTLLPLLLNTPRPSVFYYSERQCRIQSCRSTIGHTVAMALSMPARRPACRSERAE</sequence>
<keyword evidence="2" id="KW-1185">Reference proteome</keyword>
<organism evidence="1 2">
    <name type="scientific">Trichinella pseudospiralis</name>
    <name type="common">Parasitic roundworm</name>
    <dbReference type="NCBI Taxonomy" id="6337"/>
    <lineage>
        <taxon>Eukaryota</taxon>
        <taxon>Metazoa</taxon>
        <taxon>Ecdysozoa</taxon>
        <taxon>Nematoda</taxon>
        <taxon>Enoplea</taxon>
        <taxon>Dorylaimia</taxon>
        <taxon>Trichinellida</taxon>
        <taxon>Trichinellidae</taxon>
        <taxon>Trichinella</taxon>
    </lineage>
</organism>
<comment type="caution">
    <text evidence="1">The sequence shown here is derived from an EMBL/GenBank/DDBJ whole genome shotgun (WGS) entry which is preliminary data.</text>
</comment>
<evidence type="ECO:0000313" key="2">
    <source>
        <dbReference type="Proteomes" id="UP000054995"/>
    </source>
</evidence>
<protein>
    <submittedName>
        <fullName evidence="1">Uncharacterized protein</fullName>
    </submittedName>
</protein>